<organism evidence="12 13">
    <name type="scientific">Ornithobacterium rhinotracheale (strain ATCC 51463 / DSM 15997 / CCUG 23171 / CIP 104009 / LMG 9086)</name>
    <dbReference type="NCBI Taxonomy" id="867902"/>
    <lineage>
        <taxon>Bacteria</taxon>
        <taxon>Pseudomonadati</taxon>
        <taxon>Bacteroidota</taxon>
        <taxon>Flavobacteriia</taxon>
        <taxon>Flavobacteriales</taxon>
        <taxon>Weeksellaceae</taxon>
        <taxon>Ornithobacterium</taxon>
    </lineage>
</organism>
<dbReference type="HOGENOM" id="CLU_942196_0_0_10"/>
<dbReference type="STRING" id="867902.Ornrh_0964"/>
<dbReference type="GO" id="GO:0006547">
    <property type="term" value="P:L-histidine metabolic process"/>
    <property type="evidence" value="ECO:0007669"/>
    <property type="project" value="InterPro"/>
</dbReference>
<dbReference type="Gene3D" id="3.50.20.10">
    <property type="entry name" value="Pyruvoyl-Dependent Histidine Decarboxylase, subunit B"/>
    <property type="match status" value="1"/>
</dbReference>
<dbReference type="KEGG" id="orh:Ornrh_0964"/>
<evidence type="ECO:0000256" key="4">
    <source>
        <dbReference type="ARBA" id="ARBA00023239"/>
    </source>
</evidence>
<dbReference type="InterPro" id="IPR003427">
    <property type="entry name" value="His_de-COase_proenz"/>
</dbReference>
<name>I3ZZM3_ORNRL</name>
<feature type="modified residue" description="Pyruvic acid (Ser)" evidence="10">
    <location>
        <position position="82"/>
    </location>
</feature>
<feature type="site" description="Cleavage (non-hydrolytic)" evidence="9">
    <location>
        <begin position="81"/>
        <end position="82"/>
    </location>
</feature>
<dbReference type="Pfam" id="PF02329">
    <property type="entry name" value="HDC"/>
    <property type="match status" value="1"/>
</dbReference>
<dbReference type="EC" id="4.1.1.22" evidence="2"/>
<comment type="catalytic activity">
    <reaction evidence="6">
        <text>L-histidine + H(+) = histamine + CO2</text>
        <dbReference type="Rhea" id="RHEA:20840"/>
        <dbReference type="ChEBI" id="CHEBI:15378"/>
        <dbReference type="ChEBI" id="CHEBI:16526"/>
        <dbReference type="ChEBI" id="CHEBI:57595"/>
        <dbReference type="ChEBI" id="CHEBI:58432"/>
        <dbReference type="EC" id="4.1.1.22"/>
    </reaction>
</comment>
<evidence type="ECO:0000256" key="1">
    <source>
        <dbReference type="ARBA" id="ARBA00001928"/>
    </source>
</evidence>
<dbReference type="PIRSF" id="PIRSF001341">
    <property type="entry name" value="His_decarboxylas"/>
    <property type="match status" value="1"/>
</dbReference>
<evidence type="ECO:0000256" key="7">
    <source>
        <dbReference type="PIRSR" id="PIRSR001341-1"/>
    </source>
</evidence>
<evidence type="ECO:0000256" key="5">
    <source>
        <dbReference type="ARBA" id="ARBA00023317"/>
    </source>
</evidence>
<dbReference type="SFLD" id="SFLDF00466">
    <property type="entry name" value="Pyruvoyl-dependent_histidine_d"/>
    <property type="match status" value="1"/>
</dbReference>
<dbReference type="NCBIfam" id="TIGR00541">
    <property type="entry name" value="hisDCase_pyru"/>
    <property type="match status" value="1"/>
</dbReference>
<evidence type="ECO:0000313" key="13">
    <source>
        <dbReference type="Proteomes" id="UP000006051"/>
    </source>
</evidence>
<feature type="chain" id="PRO_5036528104" description="Histidine decarboxylase beta chain" evidence="11">
    <location>
        <begin position="1"/>
        <end position="81"/>
    </location>
</feature>
<dbReference type="InterPro" id="IPR016105">
    <property type="entry name" value="Pyr-dep_his/arg-deCO2ase_sand"/>
</dbReference>
<evidence type="ECO:0000256" key="11">
    <source>
        <dbReference type="PIRSR" id="PIRSR001341-5"/>
    </source>
</evidence>
<feature type="binding site" evidence="8">
    <location>
        <position position="81"/>
    </location>
    <ligand>
        <name>substrate</name>
    </ligand>
</feature>
<dbReference type="Gene3D" id="4.10.510.10">
    <property type="entry name" value="Pyruvoyl-Dependent Histidine Decarboxylas, subunit A"/>
    <property type="match status" value="1"/>
</dbReference>
<dbReference type="AlphaFoldDB" id="I3ZZM3"/>
<sequence length="295" mass="32446">MKIKRHHKNAKIDRTAISIYDNYCDGYGAAGNEGNGYVSVLKVSVGEVEKTDDLLLDGIVAYDRAEANDAYVGQINMLTASSFCGIAGQIWGYDLATSDTIEDEKEEPVFVAKQYDGSDLPVYDAAPLLKAGISLFGTEKNRVFPPVPGGHIICANKSTTVFRPKDRKPQGDGEAYGVWSFIAISITKDRENSADLFIEDAGAWTQDDNPENLKAFLEEHRKKVVWSIVACGEDQDVVYSRTYIGFAYLIMTPGYVGTALTCAPYVSLAKNAIPAKGFHQLNDMRLSEWEESIKS</sequence>
<dbReference type="GO" id="GO:0004398">
    <property type="term" value="F:histidine decarboxylase activity"/>
    <property type="evidence" value="ECO:0007669"/>
    <property type="project" value="UniProtKB-EC"/>
</dbReference>
<proteinExistence type="predicted"/>
<evidence type="ECO:0000256" key="10">
    <source>
        <dbReference type="PIRSR" id="PIRSR001341-4"/>
    </source>
</evidence>
<feature type="binding site" evidence="8">
    <location>
        <position position="63"/>
    </location>
    <ligand>
        <name>substrate</name>
    </ligand>
</feature>
<dbReference type="RefSeq" id="WP_014790758.1">
    <property type="nucleotide sequence ID" value="NC_018016.1"/>
</dbReference>
<gene>
    <name evidence="12" type="ordered locus">Ornrh_0964</name>
</gene>
<dbReference type="SFLD" id="SFLDG01171">
    <property type="entry name" value="Pyruvoyl-dependent_histidine_d"/>
    <property type="match status" value="1"/>
</dbReference>
<keyword evidence="13" id="KW-1185">Reference proteome</keyword>
<evidence type="ECO:0000256" key="3">
    <source>
        <dbReference type="ARBA" id="ARBA00022793"/>
    </source>
</evidence>
<reference evidence="12 13" key="1">
    <citation type="submission" date="2012-06" db="EMBL/GenBank/DDBJ databases">
        <title>The complete genome of Ornithobacterium rhinotracheale DSM 15997.</title>
        <authorList>
            <consortium name="US DOE Joint Genome Institute (JGI-PGF)"/>
            <person name="Lucas S."/>
            <person name="Copeland A."/>
            <person name="Lapidus A."/>
            <person name="Goodwin L."/>
            <person name="Pitluck S."/>
            <person name="Peters L."/>
            <person name="Mikhailova N."/>
            <person name="Teshima H."/>
            <person name="Kyrpides N."/>
            <person name="Mavromatis K."/>
            <person name="Pagani I."/>
            <person name="Ivanova N."/>
            <person name="Ovchinnikova G."/>
            <person name="Zeytun A."/>
            <person name="Detter J.C."/>
            <person name="Han C."/>
            <person name="Land M."/>
            <person name="Hauser L."/>
            <person name="Markowitz V."/>
            <person name="Cheng J.-F."/>
            <person name="Hugenholtz P."/>
            <person name="Woyke T."/>
            <person name="Wu D."/>
            <person name="Lang E."/>
            <person name="Kopitz M."/>
            <person name="Brambilla E."/>
            <person name="Klenk H.-P."/>
            <person name="Eisen J.A."/>
        </authorList>
    </citation>
    <scope>NUCLEOTIDE SEQUENCE [LARGE SCALE GENOMIC DNA]</scope>
    <source>
        <strain evidence="13">ATCC 51463 / DSM 15997 / CCUG 23171 / LMG 9086</strain>
    </source>
</reference>
<accession>I3ZZM3</accession>
<dbReference type="Proteomes" id="UP000006051">
    <property type="component" value="Chromosome"/>
</dbReference>
<evidence type="ECO:0000256" key="6">
    <source>
        <dbReference type="ARBA" id="ARBA00047889"/>
    </source>
</evidence>
<dbReference type="GeneID" id="71569250"/>
<dbReference type="eggNOG" id="ENOG502Z80V">
    <property type="taxonomic scope" value="Bacteria"/>
</dbReference>
<feature type="chain" id="PRO_5036528103" description="Histidine decarboxylase alpha chain" evidence="11">
    <location>
        <begin position="82"/>
        <end position="295"/>
    </location>
</feature>
<dbReference type="EMBL" id="CP003283">
    <property type="protein sequence ID" value="AFL97157.1"/>
    <property type="molecule type" value="Genomic_DNA"/>
</dbReference>
<protein>
    <recommendedName>
        <fullName evidence="2">histidine decarboxylase</fullName>
        <ecNumber evidence="2">4.1.1.22</ecNumber>
    </recommendedName>
</protein>
<dbReference type="SFLD" id="SFLDS00055">
    <property type="entry name" value="Pyruvoyl-Dependent_Histidine/A"/>
    <property type="match status" value="1"/>
</dbReference>
<keyword evidence="3" id="KW-0210">Decarboxylase</keyword>
<dbReference type="PATRIC" id="fig|867902.3.peg.948"/>
<dbReference type="SUPFAM" id="SSF56271">
    <property type="entry name" value="Pyruvoyl-dependent histidine and arginine decarboxylases"/>
    <property type="match status" value="1"/>
</dbReference>
<dbReference type="InterPro" id="IPR016106">
    <property type="entry name" value="Pyr-dep_his-deCO2ase_N"/>
</dbReference>
<keyword evidence="5" id="KW-0670">Pyruvate</keyword>
<comment type="cofactor">
    <cofactor evidence="1">
        <name>pyruvate</name>
        <dbReference type="ChEBI" id="CHEBI:15361"/>
    </cofactor>
</comment>
<feature type="active site" description="Proton donor" evidence="7">
    <location>
        <position position="199"/>
    </location>
</feature>
<keyword evidence="4" id="KW-0456">Lyase</keyword>
<evidence type="ECO:0000256" key="2">
    <source>
        <dbReference type="ARBA" id="ARBA00012320"/>
    </source>
</evidence>
<dbReference type="InterPro" id="IPR016104">
    <property type="entry name" value="Pyr-dep_his/arg-deCO2ase"/>
</dbReference>
<dbReference type="GeneID" id="97257667"/>
<evidence type="ECO:0000256" key="8">
    <source>
        <dbReference type="PIRSR" id="PIRSR001341-2"/>
    </source>
</evidence>
<evidence type="ECO:0000313" key="12">
    <source>
        <dbReference type="EMBL" id="AFL97157.1"/>
    </source>
</evidence>
<evidence type="ECO:0000256" key="9">
    <source>
        <dbReference type="PIRSR" id="PIRSR001341-3"/>
    </source>
</evidence>